<dbReference type="OrthoDB" id="3221862at2759"/>
<dbReference type="EMBL" id="KN831793">
    <property type="protein sequence ID" value="KIM38063.1"/>
    <property type="molecule type" value="Genomic_DNA"/>
</dbReference>
<organism evidence="2 3">
    <name type="scientific">Hebeloma cylindrosporum</name>
    <dbReference type="NCBI Taxonomy" id="76867"/>
    <lineage>
        <taxon>Eukaryota</taxon>
        <taxon>Fungi</taxon>
        <taxon>Dikarya</taxon>
        <taxon>Basidiomycota</taxon>
        <taxon>Agaricomycotina</taxon>
        <taxon>Agaricomycetes</taxon>
        <taxon>Agaricomycetidae</taxon>
        <taxon>Agaricales</taxon>
        <taxon>Agaricineae</taxon>
        <taxon>Hymenogastraceae</taxon>
        <taxon>Hebeloma</taxon>
    </lineage>
</organism>
<feature type="non-terminal residue" evidence="2">
    <location>
        <position position="394"/>
    </location>
</feature>
<evidence type="ECO:0000313" key="2">
    <source>
        <dbReference type="EMBL" id="KIM38063.1"/>
    </source>
</evidence>
<feature type="domain" description="DUF6570" evidence="1">
    <location>
        <begin position="106"/>
        <end position="238"/>
    </location>
</feature>
<evidence type="ECO:0000313" key="3">
    <source>
        <dbReference type="Proteomes" id="UP000053424"/>
    </source>
</evidence>
<name>A0A0C2XJY2_HEBCY</name>
<evidence type="ECO:0000259" key="1">
    <source>
        <dbReference type="Pfam" id="PF20209"/>
    </source>
</evidence>
<accession>A0A0C2XJY2</accession>
<protein>
    <recommendedName>
        <fullName evidence="1">DUF6570 domain-containing protein</fullName>
    </recommendedName>
</protein>
<dbReference type="Proteomes" id="UP000053424">
    <property type="component" value="Unassembled WGS sequence"/>
</dbReference>
<dbReference type="HOGENOM" id="CLU_035678_1_0_1"/>
<proteinExistence type="predicted"/>
<dbReference type="Pfam" id="PF20209">
    <property type="entry name" value="DUF6570"/>
    <property type="match status" value="1"/>
</dbReference>
<dbReference type="AlphaFoldDB" id="A0A0C2XJY2"/>
<sequence length="394" mass="44387">TEHETPTEFPPSPLDSKLSHDIITSACKKMSKSNLEEAGCAVCGELKPLNTMSKLKNIKNLLHILDIPGVTRKEKIGNTQIEELTGPVLDYRCDKVCDPCRKAIRKNKVPKLALANNLWIGNVPEELRCLRFVEKILIARVRHTCSFVKVSSGMRKMKANVVAFESPVAKIYDILPPPRDDLDDVLAILFTGPCKPSEVDLSRTPFLVRRNHVMRALQWLKINHCDYANIELSTENLEGYSETEPPVSIQYRPSDSNKTPEGTSVFDTEIEDGTEEGDCSFTVHGLTGENLDTMTTSAIKAQALHHLNNQGKLLIIGQSNKLQSMWNNPQLYPQMFPWLFPYGLGGIGTTKLSDKEHKRHLLMYHDKRFQVDINFPFVAFSHEQVKASTSQSFL</sequence>
<dbReference type="STRING" id="686832.A0A0C2XJY2"/>
<reference evidence="3" key="2">
    <citation type="submission" date="2015-01" db="EMBL/GenBank/DDBJ databases">
        <title>Evolutionary Origins and Diversification of the Mycorrhizal Mutualists.</title>
        <authorList>
            <consortium name="DOE Joint Genome Institute"/>
            <consortium name="Mycorrhizal Genomics Consortium"/>
            <person name="Kohler A."/>
            <person name="Kuo A."/>
            <person name="Nagy L.G."/>
            <person name="Floudas D."/>
            <person name="Copeland A."/>
            <person name="Barry K.W."/>
            <person name="Cichocki N."/>
            <person name="Veneault-Fourrey C."/>
            <person name="LaButti K."/>
            <person name="Lindquist E.A."/>
            <person name="Lipzen A."/>
            <person name="Lundell T."/>
            <person name="Morin E."/>
            <person name="Murat C."/>
            <person name="Riley R."/>
            <person name="Ohm R."/>
            <person name="Sun H."/>
            <person name="Tunlid A."/>
            <person name="Henrissat B."/>
            <person name="Grigoriev I.V."/>
            <person name="Hibbett D.S."/>
            <person name="Martin F."/>
        </authorList>
    </citation>
    <scope>NUCLEOTIDE SEQUENCE [LARGE SCALE GENOMIC DNA]</scope>
    <source>
        <strain evidence="3">h7</strain>
    </source>
</reference>
<reference evidence="2 3" key="1">
    <citation type="submission" date="2014-04" db="EMBL/GenBank/DDBJ databases">
        <authorList>
            <consortium name="DOE Joint Genome Institute"/>
            <person name="Kuo A."/>
            <person name="Gay G."/>
            <person name="Dore J."/>
            <person name="Kohler A."/>
            <person name="Nagy L.G."/>
            <person name="Floudas D."/>
            <person name="Copeland A."/>
            <person name="Barry K.W."/>
            <person name="Cichocki N."/>
            <person name="Veneault-Fourrey C."/>
            <person name="LaButti K."/>
            <person name="Lindquist E.A."/>
            <person name="Lipzen A."/>
            <person name="Lundell T."/>
            <person name="Morin E."/>
            <person name="Murat C."/>
            <person name="Sun H."/>
            <person name="Tunlid A."/>
            <person name="Henrissat B."/>
            <person name="Grigoriev I.V."/>
            <person name="Hibbett D.S."/>
            <person name="Martin F."/>
            <person name="Nordberg H.P."/>
            <person name="Cantor M.N."/>
            <person name="Hua S.X."/>
        </authorList>
    </citation>
    <scope>NUCLEOTIDE SEQUENCE [LARGE SCALE GENOMIC DNA]</scope>
    <source>
        <strain evidence="3">h7</strain>
    </source>
</reference>
<gene>
    <name evidence="2" type="ORF">M413DRAFT_44421</name>
</gene>
<keyword evidence="3" id="KW-1185">Reference proteome</keyword>
<feature type="non-terminal residue" evidence="2">
    <location>
        <position position="1"/>
    </location>
</feature>
<dbReference type="InterPro" id="IPR046700">
    <property type="entry name" value="DUF6570"/>
</dbReference>